<dbReference type="Proteomes" id="UP000244178">
    <property type="component" value="Unassembled WGS sequence"/>
</dbReference>
<proteinExistence type="predicted"/>
<reference evidence="1 2" key="1">
    <citation type="submission" date="2018-03" db="EMBL/GenBank/DDBJ databases">
        <title>Draft genome sequence of the plant growth promoting rhizobacterium Pseudomonas protegens strain BNJ-SS-45 isolated from wheat (Triticum aestivum) rhizosphere.</title>
        <authorList>
            <person name="Bajpai A."/>
            <person name="Shende K."/>
            <person name="Meena N."/>
            <person name="Upadhyayula S.R."/>
            <person name="Suravajhala P."/>
            <person name="Medicherla K.M."/>
            <person name="Johri B.N."/>
        </authorList>
    </citation>
    <scope>NUCLEOTIDE SEQUENCE [LARGE SCALE GENOMIC DNA]</scope>
    <source>
        <strain evidence="1 2">BNJ-SS-45</strain>
    </source>
</reference>
<accession>A0A2T6GBK0</accession>
<gene>
    <name evidence="1" type="ORF">C5U62_31630</name>
</gene>
<dbReference type="AlphaFoldDB" id="A0A2T6GBK0"/>
<sequence length="205" mass="22028">MSNVIFIAGQKGGSTKTTTAHLMCLGAILRGQPSAYVLTDPHRSLKSEGRPYGVMDGRDGTELATIITASGNTKNGWLIVDGGGNRPELDKAIAEQAQLTILPFRGSEEDLETISRDLAAMPNAVALPSAWPTNKHAQEAAQKFIDALEQVYPKRVITSPIYFVNSVLELLGQSLDSPSTPVRNAARRAFSILTEAFEKSSSNKS</sequence>
<evidence type="ECO:0000313" key="1">
    <source>
        <dbReference type="EMBL" id="PUA41517.1"/>
    </source>
</evidence>
<organism evidence="1 2">
    <name type="scientific">Pseudomonas protegens</name>
    <dbReference type="NCBI Taxonomy" id="380021"/>
    <lineage>
        <taxon>Bacteria</taxon>
        <taxon>Pseudomonadati</taxon>
        <taxon>Pseudomonadota</taxon>
        <taxon>Gammaproteobacteria</taxon>
        <taxon>Pseudomonadales</taxon>
        <taxon>Pseudomonadaceae</taxon>
        <taxon>Pseudomonas</taxon>
    </lineage>
</organism>
<evidence type="ECO:0000313" key="2">
    <source>
        <dbReference type="Proteomes" id="UP000244178"/>
    </source>
</evidence>
<dbReference type="RefSeq" id="WP_108546421.1">
    <property type="nucleotide sequence ID" value="NZ_PYJM01000012.1"/>
</dbReference>
<evidence type="ECO:0008006" key="3">
    <source>
        <dbReference type="Google" id="ProtNLM"/>
    </source>
</evidence>
<dbReference type="Gene3D" id="3.40.50.300">
    <property type="entry name" value="P-loop containing nucleotide triphosphate hydrolases"/>
    <property type="match status" value="1"/>
</dbReference>
<dbReference type="EMBL" id="PYJM01000012">
    <property type="protein sequence ID" value="PUA41517.1"/>
    <property type="molecule type" value="Genomic_DNA"/>
</dbReference>
<dbReference type="InterPro" id="IPR027417">
    <property type="entry name" value="P-loop_NTPase"/>
</dbReference>
<dbReference type="SUPFAM" id="SSF52540">
    <property type="entry name" value="P-loop containing nucleoside triphosphate hydrolases"/>
    <property type="match status" value="1"/>
</dbReference>
<comment type="caution">
    <text evidence="1">The sequence shown here is derived from an EMBL/GenBank/DDBJ whole genome shotgun (WGS) entry which is preliminary data.</text>
</comment>
<name>A0A2T6GBK0_9PSED</name>
<protein>
    <recommendedName>
        <fullName evidence="3">ParA family protein</fullName>
    </recommendedName>
</protein>